<evidence type="ECO:0000313" key="3">
    <source>
        <dbReference type="Proteomes" id="UP000054783"/>
    </source>
</evidence>
<dbReference type="AlphaFoldDB" id="A0A0V0ZG61"/>
<gene>
    <name evidence="2" type="ORF">T12_16244</name>
    <name evidence="1" type="ORF">T12_5544</name>
</gene>
<name>A0A0V0ZG61_9BILA</name>
<dbReference type="EMBL" id="JYDQ01000048">
    <property type="protein sequence ID" value="KRY18281.1"/>
    <property type="molecule type" value="Genomic_DNA"/>
</dbReference>
<keyword evidence="3" id="KW-1185">Reference proteome</keyword>
<sequence>MDRQDLCLFSTSALCNAVNPSIDANQQDTLPTSMLLDDCMLILLIENFDDSPIAKEHFIYENWLKVQKTSRSTKYLFIRISNEMTGYRNRQLSSRLVDFACRALRNVVAVKGRSILRQAVLKEDIFCNGNRFPLHLFSSAQSTISKRRIAFDNLSVDLMRSESSVSRLFDVQIDTLSTYISSVVEAVVMTLLAHRRSYSIHR</sequence>
<reference evidence="1 3" key="1">
    <citation type="submission" date="2015-01" db="EMBL/GenBank/DDBJ databases">
        <title>Evolution of Trichinella species and genotypes.</title>
        <authorList>
            <person name="Korhonen P.K."/>
            <person name="Edoardo P."/>
            <person name="Giuseppe L.R."/>
            <person name="Gasser R.B."/>
        </authorList>
    </citation>
    <scope>NUCLEOTIDE SEQUENCE [LARGE SCALE GENOMIC DNA]</scope>
    <source>
        <strain evidence="1">ISS2496</strain>
    </source>
</reference>
<dbReference type="Proteomes" id="UP000054783">
    <property type="component" value="Unassembled WGS sequence"/>
</dbReference>
<accession>A0A0V0ZG61</accession>
<evidence type="ECO:0000313" key="2">
    <source>
        <dbReference type="EMBL" id="KRY18281.1"/>
    </source>
</evidence>
<protein>
    <submittedName>
        <fullName evidence="1">Uncharacterized protein</fullName>
    </submittedName>
</protein>
<comment type="caution">
    <text evidence="1">The sequence shown here is derived from an EMBL/GenBank/DDBJ whole genome shotgun (WGS) entry which is preliminary data.</text>
</comment>
<evidence type="ECO:0000313" key="1">
    <source>
        <dbReference type="EMBL" id="KRY11469.1"/>
    </source>
</evidence>
<dbReference type="EMBL" id="JYDQ01000193">
    <property type="protein sequence ID" value="KRY11469.1"/>
    <property type="molecule type" value="Genomic_DNA"/>
</dbReference>
<organism evidence="1 3">
    <name type="scientific">Trichinella patagoniensis</name>
    <dbReference type="NCBI Taxonomy" id="990121"/>
    <lineage>
        <taxon>Eukaryota</taxon>
        <taxon>Metazoa</taxon>
        <taxon>Ecdysozoa</taxon>
        <taxon>Nematoda</taxon>
        <taxon>Enoplea</taxon>
        <taxon>Dorylaimia</taxon>
        <taxon>Trichinellida</taxon>
        <taxon>Trichinellidae</taxon>
        <taxon>Trichinella</taxon>
    </lineage>
</organism>
<proteinExistence type="predicted"/>